<sequence length="333" mass="37014">STVVSCQEVSFAGGQHYNWPGPCPVPTSAHTVDVAKETVVSFWAAAPPDNAVCQREPLQHEIIHPLDYVNNPDPVWTDHLSPQLLRNKQLQDTLLQREEELARLHEENSKLKKFLNSSFVKCLEEKAKILLSGQQNNGKIRKRISQDVEGPCASQLLSNGHGKRVCRNVSLEFCSTEELAAASPIDSWILQTLGLKDQNTPDPPKQQNDSADCSTHYSTHISPVDHYALRTNTNPSAYYSCPYDYSTAFNVYTNLPLHSSVTSTEMLRSPLPGANTGQYSSPCTPQGRTDLAFRMSLSPSSSVRTHSFPQGQAFVRRDTLGGWNFTWIPKHAP</sequence>
<protein>
    <submittedName>
        <fullName evidence="6">Geminin coiled-coil domain-containing protein 1-like</fullName>
    </submittedName>
</protein>
<evidence type="ECO:0000256" key="5">
    <source>
        <dbReference type="SAM" id="MobiDB-lite"/>
    </source>
</evidence>
<feature type="region of interest" description="Disordered" evidence="5">
    <location>
        <begin position="196"/>
        <end position="215"/>
    </location>
</feature>
<dbReference type="EMBL" id="JARO02011117">
    <property type="protein sequence ID" value="KPP60120.1"/>
    <property type="molecule type" value="Genomic_DNA"/>
</dbReference>
<evidence type="ECO:0000313" key="6">
    <source>
        <dbReference type="EMBL" id="KPP60120.1"/>
    </source>
</evidence>
<dbReference type="CDD" id="cd22588">
    <property type="entry name" value="GemC1_CC"/>
    <property type="match status" value="1"/>
</dbReference>
<reference evidence="6 7" key="1">
    <citation type="submission" date="2015-08" db="EMBL/GenBank/DDBJ databases">
        <title>The genome of the Asian arowana (Scleropages formosus).</title>
        <authorList>
            <person name="Tan M.H."/>
            <person name="Gan H.M."/>
            <person name="Croft L.J."/>
            <person name="Austin C.M."/>
        </authorList>
    </citation>
    <scope>NUCLEOTIDE SEQUENCE [LARGE SCALE GENOMIC DNA]</scope>
    <source>
        <strain evidence="6">Aro1</strain>
    </source>
</reference>
<dbReference type="Proteomes" id="UP000034805">
    <property type="component" value="Unassembled WGS sequence"/>
</dbReference>
<evidence type="ECO:0000256" key="4">
    <source>
        <dbReference type="ARBA" id="ARBA00023306"/>
    </source>
</evidence>
<dbReference type="PANTHER" id="PTHR13372">
    <property type="entry name" value="GEMININ"/>
    <property type="match status" value="1"/>
</dbReference>
<feature type="compositionally biased region" description="Polar residues" evidence="5">
    <location>
        <begin position="197"/>
        <end position="215"/>
    </location>
</feature>
<comment type="caution">
    <text evidence="6">The sequence shown here is derived from an EMBL/GenBank/DDBJ whole genome shotgun (WGS) entry which is preliminary data.</text>
</comment>
<evidence type="ECO:0000256" key="2">
    <source>
        <dbReference type="ARBA" id="ARBA00023054"/>
    </source>
</evidence>
<dbReference type="GO" id="GO:0045786">
    <property type="term" value="P:negative regulation of cell cycle"/>
    <property type="evidence" value="ECO:0007669"/>
    <property type="project" value="TreeGrafter"/>
</dbReference>
<gene>
    <name evidence="6" type="ORF">Z043_121901</name>
</gene>
<organism evidence="6 7">
    <name type="scientific">Scleropages formosus</name>
    <name type="common">Asian bonytongue</name>
    <name type="synonym">Osteoglossum formosum</name>
    <dbReference type="NCBI Taxonomy" id="113540"/>
    <lineage>
        <taxon>Eukaryota</taxon>
        <taxon>Metazoa</taxon>
        <taxon>Chordata</taxon>
        <taxon>Craniata</taxon>
        <taxon>Vertebrata</taxon>
        <taxon>Euteleostomi</taxon>
        <taxon>Actinopterygii</taxon>
        <taxon>Neopterygii</taxon>
        <taxon>Teleostei</taxon>
        <taxon>Osteoglossocephala</taxon>
        <taxon>Osteoglossomorpha</taxon>
        <taxon>Osteoglossiformes</taxon>
        <taxon>Osteoglossidae</taxon>
        <taxon>Scleropages</taxon>
    </lineage>
</organism>
<dbReference type="GO" id="GO:0005634">
    <property type="term" value="C:nucleus"/>
    <property type="evidence" value="ECO:0007669"/>
    <property type="project" value="UniProtKB-SubCell"/>
</dbReference>
<keyword evidence="4" id="KW-0131">Cell cycle</keyword>
<feature type="non-terminal residue" evidence="6">
    <location>
        <position position="1"/>
    </location>
</feature>
<dbReference type="STRING" id="113540.ENSSFOP00015024140"/>
<dbReference type="PANTHER" id="PTHR13372:SF2">
    <property type="entry name" value="GEMININ COILED-COIL DOMAIN-CONTAINING PROTEIN 1"/>
    <property type="match status" value="1"/>
</dbReference>
<name>A0A0P7TH15_SCLFO</name>
<dbReference type="AlphaFoldDB" id="A0A0P7TH15"/>
<dbReference type="GO" id="GO:0008156">
    <property type="term" value="P:negative regulation of DNA replication"/>
    <property type="evidence" value="ECO:0007669"/>
    <property type="project" value="TreeGrafter"/>
</dbReference>
<comment type="subcellular location">
    <subcellularLocation>
        <location evidence="1">Nucleus</location>
    </subcellularLocation>
</comment>
<evidence type="ECO:0000313" key="7">
    <source>
        <dbReference type="Proteomes" id="UP000034805"/>
    </source>
</evidence>
<keyword evidence="2" id="KW-0175">Coiled coil</keyword>
<evidence type="ECO:0000256" key="3">
    <source>
        <dbReference type="ARBA" id="ARBA00023242"/>
    </source>
</evidence>
<proteinExistence type="predicted"/>
<evidence type="ECO:0000256" key="1">
    <source>
        <dbReference type="ARBA" id="ARBA00004123"/>
    </source>
</evidence>
<dbReference type="InterPro" id="IPR059237">
    <property type="entry name" value="GemC1_CC"/>
</dbReference>
<accession>A0A0P7TH15</accession>
<keyword evidence="3" id="KW-0539">Nucleus</keyword>